<dbReference type="PROSITE" id="PS51371">
    <property type="entry name" value="CBS"/>
    <property type="match status" value="2"/>
</dbReference>
<dbReference type="GO" id="GO:0004427">
    <property type="term" value="F:inorganic diphosphate phosphatase activity"/>
    <property type="evidence" value="ECO:0007669"/>
    <property type="project" value="UniProtKB-EC"/>
</dbReference>
<name>A0A517MBN1_9BACT</name>
<keyword evidence="12" id="KW-1185">Reference proteome</keyword>
<dbReference type="Gene3D" id="3.10.310.20">
    <property type="entry name" value="DHHA2 domain"/>
    <property type="match status" value="1"/>
</dbReference>
<dbReference type="NCBIfam" id="NF011443">
    <property type="entry name" value="PRK14869.1-5"/>
    <property type="match status" value="1"/>
</dbReference>
<dbReference type="AlphaFoldDB" id="A0A517MBN1"/>
<keyword evidence="5 11" id="KW-0378">Hydrolase</keyword>
<dbReference type="SMART" id="SM01131">
    <property type="entry name" value="DHHA2"/>
    <property type="match status" value="1"/>
</dbReference>
<evidence type="ECO:0000256" key="4">
    <source>
        <dbReference type="ARBA" id="ARBA00022723"/>
    </source>
</evidence>
<dbReference type="KEGG" id="rml:FF011L_10460"/>
<dbReference type="Proteomes" id="UP000320672">
    <property type="component" value="Chromosome"/>
</dbReference>
<dbReference type="NCBIfam" id="NF011445">
    <property type="entry name" value="PRK14869.2-1"/>
    <property type="match status" value="1"/>
</dbReference>
<dbReference type="OrthoDB" id="9766150at2"/>
<dbReference type="Pfam" id="PF02833">
    <property type="entry name" value="DHHA2"/>
    <property type="match status" value="1"/>
</dbReference>
<comment type="catalytic activity">
    <reaction evidence="8">
        <text>diphosphate + H2O = 2 phosphate + H(+)</text>
        <dbReference type="Rhea" id="RHEA:24576"/>
        <dbReference type="ChEBI" id="CHEBI:15377"/>
        <dbReference type="ChEBI" id="CHEBI:15378"/>
        <dbReference type="ChEBI" id="CHEBI:33019"/>
        <dbReference type="ChEBI" id="CHEBI:43474"/>
        <dbReference type="EC" id="3.6.1.1"/>
    </reaction>
</comment>
<dbReference type="RefSeq" id="WP_145350587.1">
    <property type="nucleotide sequence ID" value="NZ_CP036262.1"/>
</dbReference>
<feature type="domain" description="CBS" evidence="10">
    <location>
        <begin position="72"/>
        <end position="129"/>
    </location>
</feature>
<evidence type="ECO:0000259" key="10">
    <source>
        <dbReference type="PROSITE" id="PS51371"/>
    </source>
</evidence>
<dbReference type="InterPro" id="IPR038222">
    <property type="entry name" value="DHHA2_dom_sf"/>
</dbReference>
<keyword evidence="6" id="KW-0464">Manganese</keyword>
<evidence type="ECO:0000256" key="1">
    <source>
        <dbReference type="ARBA" id="ARBA00001936"/>
    </source>
</evidence>
<dbReference type="GO" id="GO:0046872">
    <property type="term" value="F:metal ion binding"/>
    <property type="evidence" value="ECO:0007669"/>
    <property type="project" value="UniProtKB-KW"/>
</dbReference>
<evidence type="ECO:0000256" key="7">
    <source>
        <dbReference type="ARBA" id="ARBA00032535"/>
    </source>
</evidence>
<dbReference type="Pfam" id="PF01368">
    <property type="entry name" value="DHH"/>
    <property type="match status" value="1"/>
</dbReference>
<comment type="cofactor">
    <cofactor evidence="1">
        <name>Mn(2+)</name>
        <dbReference type="ChEBI" id="CHEBI:29035"/>
    </cofactor>
</comment>
<evidence type="ECO:0000313" key="12">
    <source>
        <dbReference type="Proteomes" id="UP000320672"/>
    </source>
</evidence>
<evidence type="ECO:0000256" key="9">
    <source>
        <dbReference type="PROSITE-ProRule" id="PRU00703"/>
    </source>
</evidence>
<dbReference type="Gene3D" id="3.90.1640.10">
    <property type="entry name" value="inorganic pyrophosphatase (n-terminal core)"/>
    <property type="match status" value="2"/>
</dbReference>
<dbReference type="SUPFAM" id="SSF75138">
    <property type="entry name" value="HprK N-terminal domain-like"/>
    <property type="match status" value="1"/>
</dbReference>
<dbReference type="Gene3D" id="3.40.1390.20">
    <property type="entry name" value="HprK N-terminal domain-like"/>
    <property type="match status" value="1"/>
</dbReference>
<reference evidence="11 12" key="1">
    <citation type="submission" date="2019-02" db="EMBL/GenBank/DDBJ databases">
        <title>Deep-cultivation of Planctomycetes and their phenomic and genomic characterization uncovers novel biology.</title>
        <authorList>
            <person name="Wiegand S."/>
            <person name="Jogler M."/>
            <person name="Boedeker C."/>
            <person name="Pinto D."/>
            <person name="Vollmers J."/>
            <person name="Rivas-Marin E."/>
            <person name="Kohn T."/>
            <person name="Peeters S.H."/>
            <person name="Heuer A."/>
            <person name="Rast P."/>
            <person name="Oberbeckmann S."/>
            <person name="Bunk B."/>
            <person name="Jeske O."/>
            <person name="Meyerdierks A."/>
            <person name="Storesund J.E."/>
            <person name="Kallscheuer N."/>
            <person name="Luecker S."/>
            <person name="Lage O.M."/>
            <person name="Pohl T."/>
            <person name="Merkel B.J."/>
            <person name="Hornburger P."/>
            <person name="Mueller R.-W."/>
            <person name="Bruemmer F."/>
            <person name="Labrenz M."/>
            <person name="Spormann A.M."/>
            <person name="Op den Camp H."/>
            <person name="Overmann J."/>
            <person name="Amann R."/>
            <person name="Jetten M.S.M."/>
            <person name="Mascher T."/>
            <person name="Medema M.H."/>
            <person name="Devos D.P."/>
            <person name="Kaster A.-K."/>
            <person name="Ovreas L."/>
            <person name="Rohde M."/>
            <person name="Galperin M.Y."/>
            <person name="Jogler C."/>
        </authorList>
    </citation>
    <scope>NUCLEOTIDE SEQUENCE [LARGE SCALE GENOMIC DNA]</scope>
    <source>
        <strain evidence="11 12">FF011L</strain>
    </source>
</reference>
<dbReference type="InterPro" id="IPR000644">
    <property type="entry name" value="CBS_dom"/>
</dbReference>
<dbReference type="GO" id="GO:0005737">
    <property type="term" value="C:cytoplasm"/>
    <property type="evidence" value="ECO:0007669"/>
    <property type="project" value="InterPro"/>
</dbReference>
<dbReference type="EC" id="3.6.1.1" evidence="3"/>
<dbReference type="Pfam" id="PF00571">
    <property type="entry name" value="CBS"/>
    <property type="match status" value="2"/>
</dbReference>
<accession>A0A517MBN1</accession>
<dbReference type="InterPro" id="IPR038763">
    <property type="entry name" value="DHH_sf"/>
</dbReference>
<feature type="domain" description="CBS" evidence="10">
    <location>
        <begin position="255"/>
        <end position="311"/>
    </location>
</feature>
<comment type="subunit">
    <text evidence="2">Homohexamer.</text>
</comment>
<evidence type="ECO:0000256" key="2">
    <source>
        <dbReference type="ARBA" id="ARBA00011643"/>
    </source>
</evidence>
<dbReference type="InterPro" id="IPR001667">
    <property type="entry name" value="DDH_dom"/>
</dbReference>
<dbReference type="InterPro" id="IPR046342">
    <property type="entry name" value="CBS_dom_sf"/>
</dbReference>
<dbReference type="InterPro" id="IPR004097">
    <property type="entry name" value="DHHA2"/>
</dbReference>
<evidence type="ECO:0000256" key="8">
    <source>
        <dbReference type="ARBA" id="ARBA00047820"/>
    </source>
</evidence>
<keyword evidence="9" id="KW-0129">CBS domain</keyword>
<dbReference type="InterPro" id="IPR010766">
    <property type="entry name" value="DRTGG"/>
</dbReference>
<gene>
    <name evidence="11" type="ORF">FF011L_10460</name>
</gene>
<proteinExistence type="predicted"/>
<evidence type="ECO:0000256" key="5">
    <source>
        <dbReference type="ARBA" id="ARBA00022801"/>
    </source>
</evidence>
<dbReference type="InterPro" id="IPR028979">
    <property type="entry name" value="Ser_kin/Pase_Hpr-like_N_sf"/>
</dbReference>
<keyword evidence="4" id="KW-0479">Metal-binding</keyword>
<evidence type="ECO:0000256" key="6">
    <source>
        <dbReference type="ARBA" id="ARBA00023211"/>
    </source>
</evidence>
<protein>
    <recommendedName>
        <fullName evidence="3">inorganic diphosphatase</fullName>
        <ecNumber evidence="3">3.6.1.1</ecNumber>
    </recommendedName>
    <alternativeName>
        <fullName evidence="7">Pyrophosphate phospho-hydrolase</fullName>
    </alternativeName>
</protein>
<dbReference type="NCBIfam" id="NF011448">
    <property type="entry name" value="PRK14869.2-4"/>
    <property type="match status" value="1"/>
</dbReference>
<dbReference type="SUPFAM" id="SSF54631">
    <property type="entry name" value="CBS-domain pair"/>
    <property type="match status" value="1"/>
</dbReference>
<dbReference type="SUPFAM" id="SSF64182">
    <property type="entry name" value="DHH phosphoesterases"/>
    <property type="match status" value="1"/>
</dbReference>
<evidence type="ECO:0000313" key="11">
    <source>
        <dbReference type="EMBL" id="QDS92304.1"/>
    </source>
</evidence>
<evidence type="ECO:0000256" key="3">
    <source>
        <dbReference type="ARBA" id="ARBA00012146"/>
    </source>
</evidence>
<sequence length="555" mass="61723">MPLLVFGHRNPDTDAICAALAYANLLRQTTHPDAVAACCGPANRRTEFALKRCGLEPPRIIMDVRPEVEDVCHRDVVTAEESEVFYEVYRRLKKHELRSIPVLDKDQTLVGILSLLSVMELIFDGEHDARISRCVSSSLEKIRRAVDGWYQNEVEVDKRQDFMVMVGAMSAEKFTEKMGALPHRDTLVVSGDRPTIQLPALEREVRGLMVTGGFELSPGLLQIAKANGVTVIVSPYDTATTTMRIKSARAILPAVERNFVSLSAKQPIEEARQQIARSNQAVFPVLEDDGSLIGVLSKSDLVNPPKPQLVLVDHNELGQAVDGAEGAEILEVLDHHRLGGSLRSTQPMRFIMEPVGSTCTLVAQRYRMHGIDPTPGMALCMASGIISDTLFLRSPTTTDVDRNVIDWLAGFCDTDLESFAKEFFETGSALRVSNAERVVGEDCKEFEEHGHRFSISQIEEIGFDLFWSRKDELADALEQLTVSRNLDFSALMITDIATNGSLLLMSREPACWEEINYPRVDLKLYKLDNVVSRKKQLLPLFSSLLETGGDHSDAR</sequence>
<dbReference type="EMBL" id="CP036262">
    <property type="protein sequence ID" value="QDS92304.1"/>
    <property type="molecule type" value="Genomic_DNA"/>
</dbReference>
<organism evidence="11 12">
    <name type="scientific">Roseimaritima multifibrata</name>
    <dbReference type="NCBI Taxonomy" id="1930274"/>
    <lineage>
        <taxon>Bacteria</taxon>
        <taxon>Pseudomonadati</taxon>
        <taxon>Planctomycetota</taxon>
        <taxon>Planctomycetia</taxon>
        <taxon>Pirellulales</taxon>
        <taxon>Pirellulaceae</taxon>
        <taxon>Roseimaritima</taxon>
    </lineage>
</organism>
<dbReference type="PANTHER" id="PTHR12112">
    <property type="entry name" value="BNIP - RELATED"/>
    <property type="match status" value="1"/>
</dbReference>
<dbReference type="PANTHER" id="PTHR12112:SF22">
    <property type="entry name" value="MANGANESE-DEPENDENT INORGANIC PYROPHOSPHATASE-RELATED"/>
    <property type="match status" value="1"/>
</dbReference>
<dbReference type="Pfam" id="PF07085">
    <property type="entry name" value="DRTGG"/>
    <property type="match status" value="1"/>
</dbReference>
<dbReference type="SMART" id="SM00116">
    <property type="entry name" value="CBS"/>
    <property type="match status" value="2"/>
</dbReference>